<keyword evidence="4 5" id="KW-0067">ATP-binding</keyword>
<dbReference type="InterPro" id="IPR027417">
    <property type="entry name" value="P-loop_NTPase"/>
</dbReference>
<keyword evidence="6" id="KW-0812">Transmembrane</keyword>
<dbReference type="InterPro" id="IPR002543">
    <property type="entry name" value="FtsK_dom"/>
</dbReference>
<keyword evidence="8" id="KW-0131">Cell cycle</keyword>
<dbReference type="GO" id="GO:0051301">
    <property type="term" value="P:cell division"/>
    <property type="evidence" value="ECO:0007669"/>
    <property type="project" value="UniProtKB-KW"/>
</dbReference>
<keyword evidence="3" id="KW-0159">Chromosome partition</keyword>
<keyword evidence="6" id="KW-1133">Transmembrane helix</keyword>
<evidence type="ECO:0000256" key="6">
    <source>
        <dbReference type="SAM" id="Phobius"/>
    </source>
</evidence>
<dbReference type="EMBL" id="LKLP01000119">
    <property type="protein sequence ID" value="KSU05797.1"/>
    <property type="molecule type" value="Genomic_DNA"/>
</dbReference>
<gene>
    <name evidence="8" type="ORF">LMG8520_2383</name>
</gene>
<feature type="binding site" evidence="5">
    <location>
        <begin position="534"/>
        <end position="541"/>
    </location>
    <ligand>
        <name>ATP</name>
        <dbReference type="ChEBI" id="CHEBI:30616"/>
    </ligand>
</feature>
<dbReference type="PANTHER" id="PTHR22683">
    <property type="entry name" value="SPORULATION PROTEIN RELATED"/>
    <property type="match status" value="1"/>
</dbReference>
<proteinExistence type="predicted"/>
<evidence type="ECO:0000256" key="5">
    <source>
        <dbReference type="PROSITE-ProRule" id="PRU00289"/>
    </source>
</evidence>
<dbReference type="RefSeq" id="WP_058210473.1">
    <property type="nucleotide sequence ID" value="NZ_LKLP01000119.1"/>
</dbReference>
<accession>A0A0V8CXA9</accession>
<protein>
    <submittedName>
        <fullName evidence="8">Cell division protein FtsK</fullName>
    </submittedName>
</protein>
<comment type="subcellular location">
    <subcellularLocation>
        <location evidence="1">Membrane</location>
        <topology evidence="1">Multi-pass membrane protein</topology>
    </subcellularLocation>
</comment>
<evidence type="ECO:0000256" key="4">
    <source>
        <dbReference type="ARBA" id="ARBA00022840"/>
    </source>
</evidence>
<feature type="transmembrane region" description="Helical" evidence="6">
    <location>
        <begin position="47"/>
        <end position="64"/>
    </location>
</feature>
<evidence type="ECO:0000256" key="2">
    <source>
        <dbReference type="ARBA" id="ARBA00022741"/>
    </source>
</evidence>
<feature type="transmembrane region" description="Helical" evidence="6">
    <location>
        <begin position="143"/>
        <end position="163"/>
    </location>
</feature>
<dbReference type="SUPFAM" id="SSF52540">
    <property type="entry name" value="P-loop containing nucleoside triphosphate hydrolases"/>
    <property type="match status" value="1"/>
</dbReference>
<dbReference type="GO" id="GO:0003677">
    <property type="term" value="F:DNA binding"/>
    <property type="evidence" value="ECO:0007669"/>
    <property type="project" value="InterPro"/>
</dbReference>
<comment type="caution">
    <text evidence="8">The sequence shown here is derived from an EMBL/GenBank/DDBJ whole genome shotgun (WGS) entry which is preliminary data.</text>
</comment>
<feature type="transmembrane region" description="Helical" evidence="6">
    <location>
        <begin position="6"/>
        <end position="27"/>
    </location>
</feature>
<keyword evidence="8" id="KW-0132">Cell division</keyword>
<dbReference type="AlphaFoldDB" id="A0A0V8CXA9"/>
<keyword evidence="2 5" id="KW-0547">Nucleotide-binding</keyword>
<keyword evidence="6" id="KW-0472">Membrane</keyword>
<evidence type="ECO:0000259" key="7">
    <source>
        <dbReference type="PROSITE" id="PS50901"/>
    </source>
</evidence>
<dbReference type="GO" id="GO:0005524">
    <property type="term" value="F:ATP binding"/>
    <property type="evidence" value="ECO:0007669"/>
    <property type="project" value="UniProtKB-UniRule"/>
</dbReference>
<dbReference type="GO" id="GO:0007059">
    <property type="term" value="P:chromosome segregation"/>
    <property type="evidence" value="ECO:0007669"/>
    <property type="project" value="UniProtKB-KW"/>
</dbReference>
<evidence type="ECO:0000313" key="9">
    <source>
        <dbReference type="Proteomes" id="UP000054230"/>
    </source>
</evidence>
<dbReference type="Proteomes" id="UP000054230">
    <property type="component" value="Unassembled WGS sequence"/>
</dbReference>
<evidence type="ECO:0000256" key="3">
    <source>
        <dbReference type="ARBA" id="ARBA00022829"/>
    </source>
</evidence>
<evidence type="ECO:0000256" key="1">
    <source>
        <dbReference type="ARBA" id="ARBA00004141"/>
    </source>
</evidence>
<feature type="domain" description="FtsK" evidence="7">
    <location>
        <begin position="516"/>
        <end position="721"/>
    </location>
</feature>
<feature type="transmembrane region" description="Helical" evidence="6">
    <location>
        <begin position="108"/>
        <end position="131"/>
    </location>
</feature>
<sequence>MNSNDFYTIIFQWVLPFATMIGLYVLLTKYLNSVYERMDIEIIWKRVIQIAIVIGLLTVGWYFITHQEWFKNAVFYTKSGAEWVGNTEQAKAAGQFANSYWQRFLQFLLYWIPVYFRAFVVVWVVSTFIYIRSLMWRVSFIRGANIIISTALVYPFLSLKYLFGYQTPFFDFLQSRLLIAKLKENLNDSYFKAIQGVDDKGQKFEAGIGGTVQIQRYKATAIAIKRTRAKVTTAGGSRRAELITKNSRETDTDKLIEQSLQGFGKRLVAPSIRFQDNPILNADRGGFVFDSDVSYKAGDELGSWLGIFSNPLADGEKISNGGQGVFHAIKNLYDGVFKYMLHLSPVAVSERLISRAKELFTPDRTLDNAKYVAQSNLDLSLIPKPVDPETGNDKETQMKIAMKVAQERISEVTNALNIFDISGVFYKLMVGGNTAIYEYTLTRTADLPNDFRKLQEGLSQILKTKDLPIIEVKAGKISVAMVNGVNIPVDFRDMIQNRKKGMNTIISGMAGVDALGNNIYVELGDMLPHIMLFGATGFGKTVTIFNIAYSIMSAVDPSMLRIQYIDGKGNSFEFMRNDRNHPNPFTYAQPANASGDIEYARALLKHFERETRRRIELFGEEGVSKLAVYNQKFPDKALYEILVICDEFSAITDLDKTLNYEDSVEYGTVDTFEYIAKMARSVGIHLLLANQTARKEKVPGRITANIAGRVSLKVNEPIESDIALPDSKIPVHLIQQAGEFYSTLNGIRNAEHGNSPFLSDDTMNDLNDGLTKKFGARDYVVTREEVMREIYGDKFKEEEAYNYDIPDTIPNAEASIDELVETISKYPEWAVANKDSAVFTRNKNVNADNLKERRENKKIIQDAIKQVTR</sequence>
<dbReference type="GO" id="GO:0016020">
    <property type="term" value="C:membrane"/>
    <property type="evidence" value="ECO:0007669"/>
    <property type="project" value="UniProtKB-SubCell"/>
</dbReference>
<dbReference type="Gene3D" id="3.40.50.300">
    <property type="entry name" value="P-loop containing nucleotide triphosphate hydrolases"/>
    <property type="match status" value="1"/>
</dbReference>
<evidence type="ECO:0000313" key="8">
    <source>
        <dbReference type="EMBL" id="KSU05797.1"/>
    </source>
</evidence>
<dbReference type="InterPro" id="IPR050206">
    <property type="entry name" value="FtsK/SpoIIIE/SftA"/>
</dbReference>
<reference evidence="9" key="1">
    <citation type="submission" date="2015-10" db="EMBL/GenBank/DDBJ databases">
        <title>Draft Genome Sequences of 11 Lactococcus lactis subspecies cremoris strains.</title>
        <authorList>
            <person name="Wels M."/>
            <person name="Backus L."/>
            <person name="Boekhorst J."/>
            <person name="Dijkstra A."/>
            <person name="Beerthuizen M."/>
            <person name="Kelly W."/>
            <person name="Siezen R."/>
            <person name="Bachmann H."/>
            <person name="Van Hijum S."/>
        </authorList>
    </citation>
    <scope>NUCLEOTIDE SEQUENCE [LARGE SCALE GENOMIC DNA]</scope>
    <source>
        <strain evidence="9">LMG8520</strain>
    </source>
</reference>
<dbReference type="Pfam" id="PF01580">
    <property type="entry name" value="FtsK_SpoIIIE"/>
    <property type="match status" value="1"/>
</dbReference>
<dbReference type="PANTHER" id="PTHR22683:SF41">
    <property type="entry name" value="DNA TRANSLOCASE FTSK"/>
    <property type="match status" value="1"/>
</dbReference>
<organism evidence="8 9">
    <name type="scientific">Lactococcus lactis subsp. lactis</name>
    <name type="common">Streptococcus lactis</name>
    <dbReference type="NCBI Taxonomy" id="1360"/>
    <lineage>
        <taxon>Bacteria</taxon>
        <taxon>Bacillati</taxon>
        <taxon>Bacillota</taxon>
        <taxon>Bacilli</taxon>
        <taxon>Lactobacillales</taxon>
        <taxon>Streptococcaceae</taxon>
        <taxon>Lactococcus</taxon>
    </lineage>
</organism>
<dbReference type="PROSITE" id="PS50901">
    <property type="entry name" value="FTSK"/>
    <property type="match status" value="1"/>
</dbReference>
<dbReference type="PATRIC" id="fig|1360.106.peg.1140"/>
<name>A0A0V8CXA9_LACLL</name>